<gene>
    <name evidence="4" type="ORF">FEZ53_04135</name>
</gene>
<dbReference type="AlphaFoldDB" id="A0A5R9B6M3"/>
<protein>
    <submittedName>
        <fullName evidence="4">Zinc-ribbon domain-containing protein</fullName>
    </submittedName>
</protein>
<proteinExistence type="predicted"/>
<feature type="compositionally biased region" description="Polar residues" evidence="1">
    <location>
        <begin position="244"/>
        <end position="256"/>
    </location>
</feature>
<evidence type="ECO:0000313" key="5">
    <source>
        <dbReference type="Proteomes" id="UP000307747"/>
    </source>
</evidence>
<dbReference type="EMBL" id="VBTJ01000001">
    <property type="protein sequence ID" value="TLP91482.1"/>
    <property type="molecule type" value="Genomic_DNA"/>
</dbReference>
<evidence type="ECO:0000256" key="2">
    <source>
        <dbReference type="SAM" id="Phobius"/>
    </source>
</evidence>
<feature type="transmembrane region" description="Helical" evidence="2">
    <location>
        <begin position="50"/>
        <end position="72"/>
    </location>
</feature>
<feature type="domain" description="Zinc-ribbon" evidence="3">
    <location>
        <begin position="8"/>
        <end position="28"/>
    </location>
</feature>
<dbReference type="OrthoDB" id="2295785at2"/>
<evidence type="ECO:0000259" key="3">
    <source>
        <dbReference type="Pfam" id="PF13240"/>
    </source>
</evidence>
<sequence length="320" mass="35543">MGDVFLKYCNNCGNKLQEGQRFCDKCGRDVNGANNNVKLQPPRKNNGNKMAIIIITVLVFLILIAGLLFGAYKLFWDNDNSKLNIFNNSHQNGNSKSNSSSTGVSPSIDILTKRFNSSFLNEDNRNGYEGVNIGMSKDEIINKFGSSDGEITIAGATVEKYGNIAVHYDNGVVDRYFVVPSNDISIQQYTSYHGEETMKADEGGLIYDDNPNNAFTIKVYVNEYGNVTGIESVNQIERNDSSHSGDNLTDGNITSDSEAEKIGKDYLSEKYDDYWFHSVDEYKGVYRVNYGKGNASHAHDAIYIDQKTGNITENDPNGED</sequence>
<keyword evidence="2" id="KW-0472">Membrane</keyword>
<reference evidence="4 5" key="1">
    <citation type="submission" date="2019-05" db="EMBL/GenBank/DDBJ databases">
        <title>The metagenome of a microbial culture collection derived from dairy environment covers the genomic content of the human microbiome.</title>
        <authorList>
            <person name="Roder T."/>
            <person name="Wuthrich D."/>
            <person name="Sattari Z."/>
            <person name="Von Ah U."/>
            <person name="Bar C."/>
            <person name="Ronchi F."/>
            <person name="Macpherson A.J."/>
            <person name="Ganal-Vonarburg S.C."/>
            <person name="Bruggmann R."/>
            <person name="Vergeres G."/>
        </authorList>
    </citation>
    <scope>NUCLEOTIDE SEQUENCE [LARGE SCALE GENOMIC DNA]</scope>
    <source>
        <strain evidence="4 5">FAM 20833</strain>
    </source>
</reference>
<organism evidence="4 5">
    <name type="scientific">Staphylococcus xylosus</name>
    <dbReference type="NCBI Taxonomy" id="1288"/>
    <lineage>
        <taxon>Bacteria</taxon>
        <taxon>Bacillati</taxon>
        <taxon>Bacillota</taxon>
        <taxon>Bacilli</taxon>
        <taxon>Bacillales</taxon>
        <taxon>Staphylococcaceae</taxon>
        <taxon>Staphylococcus</taxon>
    </lineage>
</organism>
<comment type="caution">
    <text evidence="4">The sequence shown here is derived from an EMBL/GenBank/DDBJ whole genome shotgun (WGS) entry which is preliminary data.</text>
</comment>
<dbReference type="InterPro" id="IPR026870">
    <property type="entry name" value="Zinc_ribbon_dom"/>
</dbReference>
<dbReference type="PANTHER" id="PTHR40038:SF1">
    <property type="entry name" value="MEMBRANE-ASSOCIATED PROTEIN TCAA"/>
    <property type="match status" value="1"/>
</dbReference>
<keyword evidence="2" id="KW-1133">Transmembrane helix</keyword>
<feature type="region of interest" description="Disordered" evidence="1">
    <location>
        <begin position="237"/>
        <end position="256"/>
    </location>
</feature>
<dbReference type="Pfam" id="PF13240">
    <property type="entry name" value="Zn_Ribbon_1"/>
    <property type="match status" value="1"/>
</dbReference>
<dbReference type="PANTHER" id="PTHR40038">
    <property type="entry name" value="MEMBRANE-ASSOCIATED PROTEIN TCAA"/>
    <property type="match status" value="1"/>
</dbReference>
<keyword evidence="2" id="KW-0812">Transmembrane</keyword>
<evidence type="ECO:0000313" key="4">
    <source>
        <dbReference type="EMBL" id="TLP91482.1"/>
    </source>
</evidence>
<dbReference type="Proteomes" id="UP000307747">
    <property type="component" value="Unassembled WGS sequence"/>
</dbReference>
<evidence type="ECO:0000256" key="1">
    <source>
        <dbReference type="SAM" id="MobiDB-lite"/>
    </source>
</evidence>
<accession>A0A5R9B6M3</accession>
<name>A0A5R9B6M3_STAXY</name>